<dbReference type="InParanoid" id="K1S4X2"/>
<accession>K1S4X2</accession>
<sequence>MRVVCILAILLSISDAEPISSFLTDGENKTSTSLETKDQEWSDLSILRQMINQETVIRLALVKNVHALVNDVTSLKQSLATSETKISEQQRTIASLIQTNRELENSSRMSEARLTDLETKLQTVNGNVSTLHEQLNDIQKDSDDKRREMFNKTHSVLDDIKIEVRYLSVTLLDFKESTETENESRDKKYKDLEQYFTNSFEELKAEIFQNELNLTKNKMLIQNLDDSQLEIRGTFSEILNRTVTKLETQLKTSEYERLKLSSAVASLEVANMNLSRLNCGDILVFPVVIYSEGTGYNPSTGIFTAPIAGTYVFYVSVQSAHQKNIHLDIVLNGSAKVRALAWYNSGSSISIEQTGTNLVILHLQTGDRVWAKRAGGTGYYSDGAHITTFSDKSSHHAFTAGMSSTDNDWTGDTLVFPVIIYSEGTGYNPSTGIFTAPTAGTYVFYVSVQSAWQKDIRLDIMLN</sequence>
<evidence type="ECO:0000256" key="1">
    <source>
        <dbReference type="ARBA" id="ARBA00004613"/>
    </source>
</evidence>
<gene>
    <name evidence="3" type="ORF">CGI_10016349</name>
</gene>
<dbReference type="PRINTS" id="PR00007">
    <property type="entry name" value="COMPLEMNTC1Q"/>
</dbReference>
<dbReference type="SMART" id="SM00110">
    <property type="entry name" value="C1Q"/>
    <property type="match status" value="1"/>
</dbReference>
<reference evidence="3" key="1">
    <citation type="journal article" date="2012" name="Nature">
        <title>The oyster genome reveals stress adaptation and complexity of shell formation.</title>
        <authorList>
            <person name="Zhang G."/>
            <person name="Fang X."/>
            <person name="Guo X."/>
            <person name="Li L."/>
            <person name="Luo R."/>
            <person name="Xu F."/>
            <person name="Yang P."/>
            <person name="Zhang L."/>
            <person name="Wang X."/>
            <person name="Qi H."/>
            <person name="Xiong Z."/>
            <person name="Que H."/>
            <person name="Xie Y."/>
            <person name="Holland P.W."/>
            <person name="Paps J."/>
            <person name="Zhu Y."/>
            <person name="Wu F."/>
            <person name="Chen Y."/>
            <person name="Wang J."/>
            <person name="Peng C."/>
            <person name="Meng J."/>
            <person name="Yang L."/>
            <person name="Liu J."/>
            <person name="Wen B."/>
            <person name="Zhang N."/>
            <person name="Huang Z."/>
            <person name="Zhu Q."/>
            <person name="Feng Y."/>
            <person name="Mount A."/>
            <person name="Hedgecock D."/>
            <person name="Xu Z."/>
            <person name="Liu Y."/>
            <person name="Domazet-Loso T."/>
            <person name="Du Y."/>
            <person name="Sun X."/>
            <person name="Zhang S."/>
            <person name="Liu B."/>
            <person name="Cheng P."/>
            <person name="Jiang X."/>
            <person name="Li J."/>
            <person name="Fan D."/>
            <person name="Wang W."/>
            <person name="Fu W."/>
            <person name="Wang T."/>
            <person name="Wang B."/>
            <person name="Zhang J."/>
            <person name="Peng Z."/>
            <person name="Li Y."/>
            <person name="Li N."/>
            <person name="Wang J."/>
            <person name="Chen M."/>
            <person name="He Y."/>
            <person name="Tan F."/>
            <person name="Song X."/>
            <person name="Zheng Q."/>
            <person name="Huang R."/>
            <person name="Yang H."/>
            <person name="Du X."/>
            <person name="Chen L."/>
            <person name="Yang M."/>
            <person name="Gaffney P.M."/>
            <person name="Wang S."/>
            <person name="Luo L."/>
            <person name="She Z."/>
            <person name="Ming Y."/>
            <person name="Huang W."/>
            <person name="Zhang S."/>
            <person name="Huang B."/>
            <person name="Zhang Y."/>
            <person name="Qu T."/>
            <person name="Ni P."/>
            <person name="Miao G."/>
            <person name="Wang J."/>
            <person name="Wang Q."/>
            <person name="Steinberg C.E."/>
            <person name="Wang H."/>
            <person name="Li N."/>
            <person name="Qian L."/>
            <person name="Zhang G."/>
            <person name="Li Y."/>
            <person name="Yang H."/>
            <person name="Liu X."/>
            <person name="Wang J."/>
            <person name="Yin Y."/>
            <person name="Wang J."/>
        </authorList>
    </citation>
    <scope>NUCLEOTIDE SEQUENCE [LARGE SCALE GENOMIC DNA]</scope>
    <source>
        <strain evidence="3">05x7-T-G4-1.051#20</strain>
    </source>
</reference>
<dbReference type="EMBL" id="JH816338">
    <property type="protein sequence ID" value="EKC42436.1"/>
    <property type="molecule type" value="Genomic_DNA"/>
</dbReference>
<dbReference type="HOGENOM" id="CLU_001074_8_0_1"/>
<proteinExistence type="predicted"/>
<dbReference type="PROSITE" id="PS50871">
    <property type="entry name" value="C1Q"/>
    <property type="match status" value="1"/>
</dbReference>
<dbReference type="SUPFAM" id="SSF49842">
    <property type="entry name" value="TNF-like"/>
    <property type="match status" value="2"/>
</dbReference>
<dbReference type="PANTHER" id="PTHR15427">
    <property type="entry name" value="EMILIN ELASTIN MICROFIBRIL INTERFACE-LOCATED PROTEIN ELASTIN MICROFIBRIL INTERFACER"/>
    <property type="match status" value="1"/>
</dbReference>
<evidence type="ECO:0000313" key="3">
    <source>
        <dbReference type="EMBL" id="EKC42436.1"/>
    </source>
</evidence>
<dbReference type="Gene3D" id="2.60.120.40">
    <property type="match status" value="2"/>
</dbReference>
<organism evidence="3">
    <name type="scientific">Magallana gigas</name>
    <name type="common">Pacific oyster</name>
    <name type="synonym">Crassostrea gigas</name>
    <dbReference type="NCBI Taxonomy" id="29159"/>
    <lineage>
        <taxon>Eukaryota</taxon>
        <taxon>Metazoa</taxon>
        <taxon>Spiralia</taxon>
        <taxon>Lophotrochozoa</taxon>
        <taxon>Mollusca</taxon>
        <taxon>Bivalvia</taxon>
        <taxon>Autobranchia</taxon>
        <taxon>Pteriomorphia</taxon>
        <taxon>Ostreida</taxon>
        <taxon>Ostreoidea</taxon>
        <taxon>Ostreidae</taxon>
        <taxon>Magallana</taxon>
    </lineage>
</organism>
<dbReference type="InterPro" id="IPR050392">
    <property type="entry name" value="Collagen/C1q_domain"/>
</dbReference>
<comment type="subcellular location">
    <subcellularLocation>
        <location evidence="1">Secreted</location>
    </subcellularLocation>
</comment>
<name>K1S4X2_MAGGI</name>
<dbReference type="InterPro" id="IPR001073">
    <property type="entry name" value="C1q_dom"/>
</dbReference>
<evidence type="ECO:0000256" key="2">
    <source>
        <dbReference type="ARBA" id="ARBA00022525"/>
    </source>
</evidence>
<protein>
    <submittedName>
        <fullName evidence="3">Uncharacterized protein</fullName>
    </submittedName>
</protein>
<dbReference type="InterPro" id="IPR008983">
    <property type="entry name" value="Tumour_necrosis_fac-like_dom"/>
</dbReference>
<dbReference type="Pfam" id="PF00386">
    <property type="entry name" value="C1q"/>
    <property type="match status" value="2"/>
</dbReference>
<dbReference type="GO" id="GO:0005581">
    <property type="term" value="C:collagen trimer"/>
    <property type="evidence" value="ECO:0007669"/>
    <property type="project" value="UniProtKB-KW"/>
</dbReference>
<dbReference type="PANTHER" id="PTHR15427:SF33">
    <property type="entry name" value="COLLAGEN IV NC1 DOMAIN-CONTAINING PROTEIN"/>
    <property type="match status" value="1"/>
</dbReference>
<keyword evidence="2" id="KW-0964">Secreted</keyword>
<dbReference type="AlphaFoldDB" id="K1S4X2"/>